<evidence type="ECO:0000256" key="8">
    <source>
        <dbReference type="ARBA" id="ARBA00022842"/>
    </source>
</evidence>
<keyword evidence="6" id="KW-0479">Metal-binding</keyword>
<comment type="similarity">
    <text evidence="3">Belongs to the HAD-like hydrolase superfamily. SerB family.</text>
</comment>
<dbReference type="HOGENOM" id="CLU_477664_0_0_1"/>
<protein>
    <recommendedName>
        <fullName evidence="4">phosphoserine phosphatase</fullName>
        <ecNumber evidence="4">3.1.3.3</ecNumber>
    </recommendedName>
    <alternativeName>
        <fullName evidence="10">O-phosphoserine phosphohydrolase</fullName>
    </alternativeName>
</protein>
<dbReference type="SFLD" id="SFLDF00029">
    <property type="entry name" value="phosphoserine_phosphatase"/>
    <property type="match status" value="1"/>
</dbReference>
<organism evidence="12 13">
    <name type="scientific">Cyanidioschyzon merolae (strain NIES-3377 / 10D)</name>
    <name type="common">Unicellular red alga</name>
    <dbReference type="NCBI Taxonomy" id="280699"/>
    <lineage>
        <taxon>Eukaryota</taxon>
        <taxon>Rhodophyta</taxon>
        <taxon>Bangiophyceae</taxon>
        <taxon>Cyanidiales</taxon>
        <taxon>Cyanidiaceae</taxon>
        <taxon>Cyanidioschyzon</taxon>
    </lineage>
</organism>
<dbReference type="AlphaFoldDB" id="M1UVR9"/>
<evidence type="ECO:0000256" key="6">
    <source>
        <dbReference type="ARBA" id="ARBA00022723"/>
    </source>
</evidence>
<reference evidence="12 13" key="2">
    <citation type="journal article" date="2007" name="BMC Biol.">
        <title>A 100%-complete sequence reveals unusually simple genomic features in the hot-spring red alga Cyanidioschyzon merolae.</title>
        <authorList>
            <person name="Nozaki H."/>
            <person name="Takano H."/>
            <person name="Misumi O."/>
            <person name="Terasawa K."/>
            <person name="Matsuzaki M."/>
            <person name="Maruyama S."/>
            <person name="Nishida K."/>
            <person name="Yagisawa F."/>
            <person name="Yoshida Y."/>
            <person name="Fujiwara T."/>
            <person name="Takio S."/>
            <person name="Tamura K."/>
            <person name="Chung S.J."/>
            <person name="Nakamura S."/>
            <person name="Kuroiwa H."/>
            <person name="Tanaka K."/>
            <person name="Sato N."/>
            <person name="Kuroiwa T."/>
        </authorList>
    </citation>
    <scope>NUCLEOTIDE SEQUENCE [LARGE SCALE GENOMIC DNA]</scope>
    <source>
        <strain evidence="12 13">10D</strain>
    </source>
</reference>
<keyword evidence="13" id="KW-1185">Reference proteome</keyword>
<dbReference type="InterPro" id="IPR004469">
    <property type="entry name" value="PSP"/>
</dbReference>
<evidence type="ECO:0000256" key="11">
    <source>
        <dbReference type="PIRSR" id="PIRSR604469-1"/>
    </source>
</evidence>
<dbReference type="GO" id="GO:0000287">
    <property type="term" value="F:magnesium ion binding"/>
    <property type="evidence" value="ECO:0007669"/>
    <property type="project" value="TreeGrafter"/>
</dbReference>
<comment type="cofactor">
    <cofactor evidence="1">
        <name>Mg(2+)</name>
        <dbReference type="ChEBI" id="CHEBI:18420"/>
    </cofactor>
</comment>
<evidence type="ECO:0000256" key="1">
    <source>
        <dbReference type="ARBA" id="ARBA00001946"/>
    </source>
</evidence>
<dbReference type="NCBIfam" id="TIGR00338">
    <property type="entry name" value="serB"/>
    <property type="match status" value="1"/>
</dbReference>
<dbReference type="PANTHER" id="PTHR43344:SF2">
    <property type="entry name" value="PHOSPHOSERINE PHOSPHATASE"/>
    <property type="match status" value="1"/>
</dbReference>
<keyword evidence="8" id="KW-0460">Magnesium</keyword>
<keyword evidence="5" id="KW-0028">Amino-acid biosynthesis</keyword>
<dbReference type="PANTHER" id="PTHR43344">
    <property type="entry name" value="PHOSPHOSERINE PHOSPHATASE"/>
    <property type="match status" value="1"/>
</dbReference>
<evidence type="ECO:0000313" key="13">
    <source>
        <dbReference type="Proteomes" id="UP000007014"/>
    </source>
</evidence>
<dbReference type="SFLD" id="SFLDG01137">
    <property type="entry name" value="C1.6.1:_Phosphoserine_Phosphat"/>
    <property type="match status" value="1"/>
</dbReference>
<dbReference type="STRING" id="280699.M1UVR9"/>
<dbReference type="Gramene" id="CMQ250CT">
    <property type="protein sequence ID" value="CMQ250CT"/>
    <property type="gene ID" value="CMQ250C"/>
</dbReference>
<dbReference type="SUPFAM" id="SSF56784">
    <property type="entry name" value="HAD-like"/>
    <property type="match status" value="1"/>
</dbReference>
<keyword evidence="7" id="KW-0378">Hydrolase</keyword>
<name>M1UVR9_CYAM1</name>
<comment type="pathway">
    <text evidence="2">Amino-acid biosynthesis; L-serine biosynthesis; L-serine from 3-phospho-D-glycerate: step 3/3.</text>
</comment>
<dbReference type="GeneID" id="16996201"/>
<proteinExistence type="inferred from homology"/>
<reference evidence="12 13" key="1">
    <citation type="journal article" date="2004" name="Nature">
        <title>Genome sequence of the ultrasmall unicellular red alga Cyanidioschyzon merolae 10D.</title>
        <authorList>
            <person name="Matsuzaki M."/>
            <person name="Misumi O."/>
            <person name="Shin-i T."/>
            <person name="Maruyama S."/>
            <person name="Takahara M."/>
            <person name="Miyagishima S."/>
            <person name="Mori T."/>
            <person name="Nishida K."/>
            <person name="Yagisawa F."/>
            <person name="Nishida K."/>
            <person name="Yoshida Y."/>
            <person name="Nishimura Y."/>
            <person name="Nakao S."/>
            <person name="Kobayashi T."/>
            <person name="Momoyama Y."/>
            <person name="Higashiyama T."/>
            <person name="Minoda A."/>
            <person name="Sano M."/>
            <person name="Nomoto H."/>
            <person name="Oishi K."/>
            <person name="Hayashi H."/>
            <person name="Ohta F."/>
            <person name="Nishizaka S."/>
            <person name="Haga S."/>
            <person name="Miura S."/>
            <person name="Morishita T."/>
            <person name="Kabeya Y."/>
            <person name="Terasawa K."/>
            <person name="Suzuki Y."/>
            <person name="Ishii Y."/>
            <person name="Asakawa S."/>
            <person name="Takano H."/>
            <person name="Ohta N."/>
            <person name="Kuroiwa H."/>
            <person name="Tanaka K."/>
            <person name="Shimizu N."/>
            <person name="Sugano S."/>
            <person name="Sato N."/>
            <person name="Nozaki H."/>
            <person name="Ogasawara N."/>
            <person name="Kohara Y."/>
            <person name="Kuroiwa T."/>
        </authorList>
    </citation>
    <scope>NUCLEOTIDE SEQUENCE [LARGE SCALE GENOMIC DNA]</scope>
    <source>
        <strain evidence="12 13">10D</strain>
    </source>
</reference>
<sequence>MYHDRNFSDCGYPSHNPRSMVHVNVLSNQKKWYTRRVQPPIPPCPLGKSRHCVQIPKSGCTRASASSRKPASFNIETVVHGRTRGIATSARGRVSTPTALKRAVDRNMFLKPLLLDRLQVPCSRRPISTTAQRGSGKRCSGVATGYDFARRKRTFASRLSHTVCLQARAGNVWTRLVQLADLESGRVAPGKALFWKQLCDVVESESRDLDLRSLSRDHDAEAHLTDEWTITVLGNSTQAPSNNGKEAERLDGTAAGWALHALFHLLSASFHWDVSRLRLLAPSALEMNVLLWRRESSMSWDDALQQIRNQWRIQRCAHPQISMVVQREGPDRRYKRLAIFDLDSTLIQNESIDELARIAGVEDAVARITEQAMRGELDFAAAFRQRVALLTGLEAGAAMRAVRARLQLTPGALRLVRVLRTLGTRVVIASGGFQLLAESIREQLAADKVVANELEIDPITGAVTGRVNGPVVDGAVKLSTLEAEWRRLQIGCASPTGRLAHTMAVGDGANDLPMIRRASLGIAFQAKPLVQDAADACINTARIDTVLYLLGLSEREICELAGAQDTQSACS</sequence>
<dbReference type="InterPro" id="IPR050582">
    <property type="entry name" value="HAD-like_SerB"/>
</dbReference>
<feature type="active site" description="Nucleophile" evidence="11">
    <location>
        <position position="341"/>
    </location>
</feature>
<dbReference type="NCBIfam" id="TIGR01488">
    <property type="entry name" value="HAD-SF-IB"/>
    <property type="match status" value="1"/>
</dbReference>
<dbReference type="InterPro" id="IPR036412">
    <property type="entry name" value="HAD-like_sf"/>
</dbReference>
<dbReference type="UniPathway" id="UPA00135">
    <property type="reaction ID" value="UER00198"/>
</dbReference>
<dbReference type="RefSeq" id="XP_005538172.1">
    <property type="nucleotide sequence ID" value="XM_005538115.1"/>
</dbReference>
<dbReference type="GO" id="GO:0036424">
    <property type="term" value="F:L-phosphoserine phosphatase activity"/>
    <property type="evidence" value="ECO:0007669"/>
    <property type="project" value="InterPro"/>
</dbReference>
<accession>M1UVR9</accession>
<dbReference type="InterPro" id="IPR023214">
    <property type="entry name" value="HAD_sf"/>
</dbReference>
<gene>
    <name evidence="12" type="ORF">CYME_CMQ250C</name>
</gene>
<dbReference type="GO" id="GO:0005737">
    <property type="term" value="C:cytoplasm"/>
    <property type="evidence" value="ECO:0007669"/>
    <property type="project" value="TreeGrafter"/>
</dbReference>
<evidence type="ECO:0000256" key="7">
    <source>
        <dbReference type="ARBA" id="ARBA00022801"/>
    </source>
</evidence>
<dbReference type="OrthoDB" id="27226at2759"/>
<dbReference type="GO" id="GO:0006564">
    <property type="term" value="P:L-serine biosynthetic process"/>
    <property type="evidence" value="ECO:0007669"/>
    <property type="project" value="UniProtKB-KW"/>
</dbReference>
<keyword evidence="9" id="KW-0718">Serine biosynthesis</keyword>
<dbReference type="eggNOG" id="KOG1615">
    <property type="taxonomic scope" value="Eukaryota"/>
</dbReference>
<evidence type="ECO:0000313" key="12">
    <source>
        <dbReference type="EMBL" id="BAM82136.1"/>
    </source>
</evidence>
<dbReference type="SFLD" id="SFLDG01136">
    <property type="entry name" value="C1.6:_Phosphoserine_Phosphatas"/>
    <property type="match status" value="1"/>
</dbReference>
<dbReference type="SFLD" id="SFLDS00003">
    <property type="entry name" value="Haloacid_Dehalogenase"/>
    <property type="match status" value="1"/>
</dbReference>
<evidence type="ECO:0000256" key="4">
    <source>
        <dbReference type="ARBA" id="ARBA00012640"/>
    </source>
</evidence>
<dbReference type="Gene3D" id="3.40.50.1000">
    <property type="entry name" value="HAD superfamily/HAD-like"/>
    <property type="match status" value="1"/>
</dbReference>
<dbReference type="EMBL" id="AP006499">
    <property type="protein sequence ID" value="BAM82136.1"/>
    <property type="molecule type" value="Genomic_DNA"/>
</dbReference>
<evidence type="ECO:0000256" key="2">
    <source>
        <dbReference type="ARBA" id="ARBA00005135"/>
    </source>
</evidence>
<evidence type="ECO:0000256" key="10">
    <source>
        <dbReference type="ARBA" id="ARBA00031693"/>
    </source>
</evidence>
<dbReference type="Proteomes" id="UP000007014">
    <property type="component" value="Chromosome 17"/>
</dbReference>
<feature type="active site" description="Proton donor" evidence="11">
    <location>
        <position position="343"/>
    </location>
</feature>
<evidence type="ECO:0000256" key="3">
    <source>
        <dbReference type="ARBA" id="ARBA00009184"/>
    </source>
</evidence>
<dbReference type="Pfam" id="PF12710">
    <property type="entry name" value="HAD"/>
    <property type="match status" value="1"/>
</dbReference>
<evidence type="ECO:0000256" key="9">
    <source>
        <dbReference type="ARBA" id="ARBA00023299"/>
    </source>
</evidence>
<evidence type="ECO:0000256" key="5">
    <source>
        <dbReference type="ARBA" id="ARBA00022605"/>
    </source>
</evidence>
<dbReference type="EC" id="3.1.3.3" evidence="4"/>
<dbReference type="KEGG" id="cme:CYME_CMQ250C"/>